<gene>
    <name evidence="1" type="ORF">L6452_30477</name>
</gene>
<accession>A0ACB8ZIT8</accession>
<evidence type="ECO:0000313" key="1">
    <source>
        <dbReference type="EMBL" id="KAI3697452.1"/>
    </source>
</evidence>
<reference evidence="1 2" key="2">
    <citation type="journal article" date="2022" name="Mol. Ecol. Resour.">
        <title>The genomes of chicory, endive, great burdock and yacon provide insights into Asteraceae paleo-polyploidization history and plant inulin production.</title>
        <authorList>
            <person name="Fan W."/>
            <person name="Wang S."/>
            <person name="Wang H."/>
            <person name="Wang A."/>
            <person name="Jiang F."/>
            <person name="Liu H."/>
            <person name="Zhao H."/>
            <person name="Xu D."/>
            <person name="Zhang Y."/>
        </authorList>
    </citation>
    <scope>NUCLEOTIDE SEQUENCE [LARGE SCALE GENOMIC DNA]</scope>
    <source>
        <strain evidence="2">cv. Niubang</strain>
    </source>
</reference>
<reference evidence="2" key="1">
    <citation type="journal article" date="2022" name="Mol. Ecol. Resour.">
        <title>The genomes of chicory, endive, great burdock and yacon provide insights into Asteraceae palaeo-polyploidization history and plant inulin production.</title>
        <authorList>
            <person name="Fan W."/>
            <person name="Wang S."/>
            <person name="Wang H."/>
            <person name="Wang A."/>
            <person name="Jiang F."/>
            <person name="Liu H."/>
            <person name="Zhao H."/>
            <person name="Xu D."/>
            <person name="Zhang Y."/>
        </authorList>
    </citation>
    <scope>NUCLEOTIDE SEQUENCE [LARGE SCALE GENOMIC DNA]</scope>
    <source>
        <strain evidence="2">cv. Niubang</strain>
    </source>
</reference>
<protein>
    <submittedName>
        <fullName evidence="1">Uncharacterized protein</fullName>
    </submittedName>
</protein>
<organism evidence="1 2">
    <name type="scientific">Arctium lappa</name>
    <name type="common">Greater burdock</name>
    <name type="synonym">Lappa major</name>
    <dbReference type="NCBI Taxonomy" id="4217"/>
    <lineage>
        <taxon>Eukaryota</taxon>
        <taxon>Viridiplantae</taxon>
        <taxon>Streptophyta</taxon>
        <taxon>Embryophyta</taxon>
        <taxon>Tracheophyta</taxon>
        <taxon>Spermatophyta</taxon>
        <taxon>Magnoliopsida</taxon>
        <taxon>eudicotyledons</taxon>
        <taxon>Gunneridae</taxon>
        <taxon>Pentapetalae</taxon>
        <taxon>asterids</taxon>
        <taxon>campanulids</taxon>
        <taxon>Asterales</taxon>
        <taxon>Asteraceae</taxon>
        <taxon>Carduoideae</taxon>
        <taxon>Cardueae</taxon>
        <taxon>Arctiinae</taxon>
        <taxon>Arctium</taxon>
    </lineage>
</organism>
<dbReference type="EMBL" id="CM042056">
    <property type="protein sequence ID" value="KAI3697452.1"/>
    <property type="molecule type" value="Genomic_DNA"/>
</dbReference>
<sequence length="172" mass="18930">MKVAYRPSRNFSLRDFHHAVNNLPSDGFLPKLNNHVATLVAEVVCFANNTVTCPSSKPLVVPTVVHVSRPKEVESNRVDLPIVTMDQEIMEAINENTSVIICGETWCGKTTQVPKVSVFDSATEISSADLQSICLIQNSVDGSIDRAELICGLWNKLICGLWNMIDRSECGL</sequence>
<dbReference type="Proteomes" id="UP001055879">
    <property type="component" value="Linkage Group LG10"/>
</dbReference>
<comment type="caution">
    <text evidence="1">The sequence shown here is derived from an EMBL/GenBank/DDBJ whole genome shotgun (WGS) entry which is preliminary data.</text>
</comment>
<proteinExistence type="predicted"/>
<keyword evidence="2" id="KW-1185">Reference proteome</keyword>
<evidence type="ECO:0000313" key="2">
    <source>
        <dbReference type="Proteomes" id="UP001055879"/>
    </source>
</evidence>
<name>A0ACB8ZIT8_ARCLA</name>